<dbReference type="GO" id="GO:0005737">
    <property type="term" value="C:cytoplasm"/>
    <property type="evidence" value="ECO:0007669"/>
    <property type="project" value="TreeGrafter"/>
</dbReference>
<evidence type="ECO:0000256" key="2">
    <source>
        <dbReference type="ARBA" id="ARBA00011881"/>
    </source>
</evidence>
<comment type="caution">
    <text evidence="9">The sequence shown here is derived from an EMBL/GenBank/DDBJ whole genome shotgun (WGS) entry which is preliminary data.</text>
</comment>
<evidence type="ECO:0000313" key="10">
    <source>
        <dbReference type="Proteomes" id="UP000218896"/>
    </source>
</evidence>
<keyword evidence="3 9" id="KW-0808">Transferase</keyword>
<dbReference type="GO" id="GO:0004124">
    <property type="term" value="F:cysteine synthase activity"/>
    <property type="evidence" value="ECO:0007669"/>
    <property type="project" value="TreeGrafter"/>
</dbReference>
<dbReference type="PIRSF" id="PIRSF001434">
    <property type="entry name" value="CGS"/>
    <property type="match status" value="1"/>
</dbReference>
<dbReference type="Proteomes" id="UP000218896">
    <property type="component" value="Unassembled WGS sequence"/>
</dbReference>
<dbReference type="GO" id="GO:0030170">
    <property type="term" value="F:pyridoxal phosphate binding"/>
    <property type="evidence" value="ECO:0007669"/>
    <property type="project" value="InterPro"/>
</dbReference>
<keyword evidence="4 7" id="KW-0663">Pyridoxal phosphate</keyword>
<dbReference type="InterPro" id="IPR015424">
    <property type="entry name" value="PyrdxlP-dep_Trfase"/>
</dbReference>
<reference evidence="9 10" key="1">
    <citation type="submission" date="2017-08" db="EMBL/GenBank/DDBJ databases">
        <title>Halovibrio sewagensis sp. nov., isolated from wastewater of high salinity.</title>
        <authorList>
            <person name="Dong X."/>
            <person name="Zhang G."/>
        </authorList>
    </citation>
    <scope>NUCLEOTIDE SEQUENCE [LARGE SCALE GENOMIC DNA]</scope>
    <source>
        <strain evidence="9 10">YL5-2</strain>
    </source>
</reference>
<dbReference type="NCBIfam" id="TIGR01326">
    <property type="entry name" value="OAH_OAS_sulfhy"/>
    <property type="match status" value="1"/>
</dbReference>
<gene>
    <name evidence="9" type="ORF">CK501_00775</name>
</gene>
<name>A0A2A2FAK7_9GAMM</name>
<dbReference type="GO" id="GO:0003961">
    <property type="term" value="F:O-acetylhomoserine aminocarboxypropyltransferase activity"/>
    <property type="evidence" value="ECO:0007669"/>
    <property type="project" value="TreeGrafter"/>
</dbReference>
<dbReference type="PROSITE" id="PS00868">
    <property type="entry name" value="CYS_MET_METAB_PP"/>
    <property type="match status" value="1"/>
</dbReference>
<dbReference type="RefSeq" id="WP_095615821.1">
    <property type="nucleotide sequence ID" value="NZ_NSKD01000001.1"/>
</dbReference>
<keyword evidence="10" id="KW-1185">Reference proteome</keyword>
<dbReference type="InterPro" id="IPR015421">
    <property type="entry name" value="PyrdxlP-dep_Trfase_major"/>
</dbReference>
<proteinExistence type="inferred from homology"/>
<dbReference type="InterPro" id="IPR000277">
    <property type="entry name" value="Cys/Met-Metab_PyrdxlP-dep_enz"/>
</dbReference>
<dbReference type="InterPro" id="IPR054542">
    <property type="entry name" value="Cys_met_metab_PP"/>
</dbReference>
<dbReference type="InterPro" id="IPR006235">
    <property type="entry name" value="OAc-hSer/O-AcSer_sulfhydrylase"/>
</dbReference>
<comment type="subunit">
    <text evidence="2">Homotetramer.</text>
</comment>
<dbReference type="FunFam" id="3.40.640.10:FF:000035">
    <property type="entry name" value="O-succinylhomoserine sulfhydrylase"/>
    <property type="match status" value="1"/>
</dbReference>
<accession>A0A2A2FAK7</accession>
<evidence type="ECO:0000256" key="5">
    <source>
        <dbReference type="ARBA" id="ARBA00060995"/>
    </source>
</evidence>
<evidence type="ECO:0000256" key="8">
    <source>
        <dbReference type="RuleBase" id="RU362118"/>
    </source>
</evidence>
<dbReference type="InterPro" id="IPR015422">
    <property type="entry name" value="PyrdxlP-dep_Trfase_small"/>
</dbReference>
<dbReference type="Pfam" id="PF01053">
    <property type="entry name" value="Cys_Met_Meta_PP"/>
    <property type="match status" value="1"/>
</dbReference>
<feature type="modified residue" description="N6-(pyridoxal phosphate)lysine" evidence="7">
    <location>
        <position position="204"/>
    </location>
</feature>
<protein>
    <recommendedName>
        <fullName evidence="6">O-succinylhomoserine sulfhydrylase</fullName>
    </recommendedName>
</protein>
<dbReference type="GO" id="GO:0006535">
    <property type="term" value="P:cysteine biosynthetic process from serine"/>
    <property type="evidence" value="ECO:0007669"/>
    <property type="project" value="TreeGrafter"/>
</dbReference>
<dbReference type="EMBL" id="NSKD01000001">
    <property type="protein sequence ID" value="PAU81717.1"/>
    <property type="molecule type" value="Genomic_DNA"/>
</dbReference>
<dbReference type="CDD" id="cd00614">
    <property type="entry name" value="CGS_like"/>
    <property type="match status" value="1"/>
</dbReference>
<dbReference type="Gene3D" id="3.40.640.10">
    <property type="entry name" value="Type I PLP-dependent aspartate aminotransferase-like (Major domain)"/>
    <property type="match status" value="1"/>
</dbReference>
<evidence type="ECO:0000256" key="4">
    <source>
        <dbReference type="ARBA" id="ARBA00022898"/>
    </source>
</evidence>
<dbReference type="PANTHER" id="PTHR43797:SF2">
    <property type="entry name" value="HOMOCYSTEINE_CYSTEINE SYNTHASE"/>
    <property type="match status" value="1"/>
</dbReference>
<comment type="similarity">
    <text evidence="5">Belongs to the trans-sulfuration enzymes family. MetZ subfamily.</text>
</comment>
<dbReference type="GO" id="GO:0019346">
    <property type="term" value="P:transsulfuration"/>
    <property type="evidence" value="ECO:0007669"/>
    <property type="project" value="InterPro"/>
</dbReference>
<comment type="cofactor">
    <cofactor evidence="1 8">
        <name>pyridoxal 5'-phosphate</name>
        <dbReference type="ChEBI" id="CHEBI:597326"/>
    </cofactor>
</comment>
<dbReference type="FunFam" id="3.90.1150.10:FF:000033">
    <property type="entry name" value="Cystathionine gamma-synthase"/>
    <property type="match status" value="1"/>
</dbReference>
<dbReference type="SUPFAM" id="SSF53383">
    <property type="entry name" value="PLP-dependent transferases"/>
    <property type="match status" value="1"/>
</dbReference>
<evidence type="ECO:0000256" key="6">
    <source>
        <dbReference type="ARBA" id="ARBA00071157"/>
    </source>
</evidence>
<evidence type="ECO:0000313" key="9">
    <source>
        <dbReference type="EMBL" id="PAU81717.1"/>
    </source>
</evidence>
<evidence type="ECO:0000256" key="1">
    <source>
        <dbReference type="ARBA" id="ARBA00001933"/>
    </source>
</evidence>
<evidence type="ECO:0000256" key="3">
    <source>
        <dbReference type="ARBA" id="ARBA00022679"/>
    </source>
</evidence>
<dbReference type="Gene3D" id="3.90.1150.10">
    <property type="entry name" value="Aspartate Aminotransferase, domain 1"/>
    <property type="match status" value="1"/>
</dbReference>
<sequence>MKPDTLAIHGGFHPDPTTKAVATPIYQTTSYAFDNTQHGADLFDLKVEGNIYSRIMNPTNAFLEERVRLLEGGVGALAMASGMAAITASIQAIAEAGDNIVTTTQLYGGTFNLFAHTFPKQGIEVRFVSADDPDAFEARIDDRTKLIFCETVGNPAGNIVDIEKLAAIGHRHGIPLFVDNTVATPCLWRPFEHGADVVIHSLTKFMGGHGTTLGGAIVDSGRFPWADHPKRFAVLNEPDPSYHGVVYTEAMGEAAFIGRCRVVPLRNMGAALSPMNAFQLMQGIETLHLRMERHCENALKVAQYLEKHPAVNWVNYAGLESSRYHELAKKYMDGQASGILSFGIRGGDEAGAKFIDALKMIVRLVNIGDAKTLACHPASTTHRQLNDEELASAGVSRDLVRLAIGIEHVDDILADVEQALDASQS</sequence>
<dbReference type="AlphaFoldDB" id="A0A2A2FAK7"/>
<dbReference type="PANTHER" id="PTHR43797">
    <property type="entry name" value="HOMOCYSTEINE/CYSTEINE SYNTHASE"/>
    <property type="match status" value="1"/>
</dbReference>
<dbReference type="OrthoDB" id="9805807at2"/>
<dbReference type="GO" id="GO:0071269">
    <property type="term" value="P:L-homocysteine biosynthetic process"/>
    <property type="evidence" value="ECO:0007669"/>
    <property type="project" value="TreeGrafter"/>
</dbReference>
<evidence type="ECO:0000256" key="7">
    <source>
        <dbReference type="PIRSR" id="PIRSR001434-2"/>
    </source>
</evidence>
<organism evidence="9 10">
    <name type="scientific">Halovibrio salipaludis</name>
    <dbReference type="NCBI Taxonomy" id="2032626"/>
    <lineage>
        <taxon>Bacteria</taxon>
        <taxon>Pseudomonadati</taxon>
        <taxon>Pseudomonadota</taxon>
        <taxon>Gammaproteobacteria</taxon>
        <taxon>Oceanospirillales</taxon>
        <taxon>Halomonadaceae</taxon>
        <taxon>Halovibrio</taxon>
    </lineage>
</organism>